<dbReference type="AlphaFoldDB" id="A0A9P6Q1K6"/>
<name>A0A9P6Q1K6_9FUNG</name>
<dbReference type="OrthoDB" id="6220758at2759"/>
<reference evidence="1" key="1">
    <citation type="journal article" date="2020" name="Fungal Divers.">
        <title>Resolving the Mortierellaceae phylogeny through synthesis of multi-gene phylogenetics and phylogenomics.</title>
        <authorList>
            <person name="Vandepol N."/>
            <person name="Liber J."/>
            <person name="Desiro A."/>
            <person name="Na H."/>
            <person name="Kennedy M."/>
            <person name="Barry K."/>
            <person name="Grigoriev I.V."/>
            <person name="Miller A.N."/>
            <person name="O'Donnell K."/>
            <person name="Stajich J.E."/>
            <person name="Bonito G."/>
        </authorList>
    </citation>
    <scope>NUCLEOTIDE SEQUENCE</scope>
    <source>
        <strain evidence="1">KOD948</strain>
    </source>
</reference>
<dbReference type="EMBL" id="JAAAJA010000254">
    <property type="protein sequence ID" value="KAG0257535.1"/>
    <property type="molecule type" value="Genomic_DNA"/>
</dbReference>
<evidence type="ECO:0000313" key="2">
    <source>
        <dbReference type="Proteomes" id="UP000726737"/>
    </source>
</evidence>
<comment type="caution">
    <text evidence="1">The sequence shown here is derived from an EMBL/GenBank/DDBJ whole genome shotgun (WGS) entry which is preliminary data.</text>
</comment>
<gene>
    <name evidence="1" type="ORF">BG011_003894</name>
</gene>
<accession>A0A9P6Q1K6</accession>
<dbReference type="Proteomes" id="UP000726737">
    <property type="component" value="Unassembled WGS sequence"/>
</dbReference>
<protein>
    <submittedName>
        <fullName evidence="1">Uncharacterized protein</fullName>
    </submittedName>
</protein>
<keyword evidence="2" id="KW-1185">Reference proteome</keyword>
<sequence length="225" mass="24869">MQHTRSLATLLSRSTTGAVQQAPRIITAARIVARPHAVSIHTVSAQAEEEKRGFLSRLNPFAAKPSPSTTTAQSQETAAAAVEDLNVEIEEEEEPIPSWKSERQSMTPEQLEESIRSAAAPFVDSASGVYLDKIQLVNPKVKFQARHEIPSKELSSIHTLKDIHTAIQRLDEGAQSMLSDPKGHVVAEWFQKNKSALPPNMVFIPYEKPKGVKAEDRKSANKRFL</sequence>
<proteinExistence type="predicted"/>
<organism evidence="1 2">
    <name type="scientific">Mortierella polycephala</name>
    <dbReference type="NCBI Taxonomy" id="41804"/>
    <lineage>
        <taxon>Eukaryota</taxon>
        <taxon>Fungi</taxon>
        <taxon>Fungi incertae sedis</taxon>
        <taxon>Mucoromycota</taxon>
        <taxon>Mortierellomycotina</taxon>
        <taxon>Mortierellomycetes</taxon>
        <taxon>Mortierellales</taxon>
        <taxon>Mortierellaceae</taxon>
        <taxon>Mortierella</taxon>
    </lineage>
</organism>
<evidence type="ECO:0000313" key="1">
    <source>
        <dbReference type="EMBL" id="KAG0257535.1"/>
    </source>
</evidence>